<dbReference type="InterPro" id="IPR029063">
    <property type="entry name" value="SAM-dependent_MTases_sf"/>
</dbReference>
<comment type="similarity">
    <text evidence="1">Belongs to the ANT/ATPSC lysine N-methyltransferase family.</text>
</comment>
<keyword evidence="4" id="KW-0949">S-adenosyl-L-methionine</keyword>
<evidence type="ECO:0000256" key="5">
    <source>
        <dbReference type="SAM" id="Phobius"/>
    </source>
</evidence>
<keyword evidence="3" id="KW-0808">Transferase</keyword>
<evidence type="ECO:0000256" key="3">
    <source>
        <dbReference type="ARBA" id="ARBA00022679"/>
    </source>
</evidence>
<feature type="transmembrane region" description="Helical" evidence="5">
    <location>
        <begin position="99"/>
        <end position="121"/>
    </location>
</feature>
<keyword evidence="5" id="KW-0812">Transmembrane</keyword>
<comment type="caution">
    <text evidence="6">The sequence shown here is derived from an EMBL/GenBank/DDBJ whole genome shotgun (WGS) entry which is preliminary data.</text>
</comment>
<evidence type="ECO:0008006" key="8">
    <source>
        <dbReference type="Google" id="ProtNLM"/>
    </source>
</evidence>
<keyword evidence="5" id="KW-0472">Membrane</keyword>
<keyword evidence="7" id="KW-1185">Reference proteome</keyword>
<dbReference type="Gene3D" id="3.40.50.150">
    <property type="entry name" value="Vaccinia Virus protein VP39"/>
    <property type="match status" value="1"/>
</dbReference>
<dbReference type="PANTHER" id="PTHR13610">
    <property type="entry name" value="METHYLTRANSFERASE DOMAIN-CONTAINING PROTEIN"/>
    <property type="match status" value="1"/>
</dbReference>
<evidence type="ECO:0000256" key="4">
    <source>
        <dbReference type="ARBA" id="ARBA00022691"/>
    </source>
</evidence>
<evidence type="ECO:0000313" key="6">
    <source>
        <dbReference type="EMBL" id="KAG8470869.1"/>
    </source>
</evidence>
<dbReference type="AlphaFoldDB" id="A0A8J5Y4T9"/>
<evidence type="ECO:0000313" key="7">
    <source>
        <dbReference type="Proteomes" id="UP000751190"/>
    </source>
</evidence>
<keyword evidence="5" id="KW-1133">Transmembrane helix</keyword>
<evidence type="ECO:0000256" key="2">
    <source>
        <dbReference type="ARBA" id="ARBA00022603"/>
    </source>
</evidence>
<dbReference type="EMBL" id="JAGTXO010000001">
    <property type="protein sequence ID" value="KAG8470869.1"/>
    <property type="molecule type" value="Genomic_DNA"/>
</dbReference>
<protein>
    <recommendedName>
        <fullName evidence="8">Methyltransferase domain-containing protein</fullName>
    </recommendedName>
</protein>
<dbReference type="PANTHER" id="PTHR13610:SF11">
    <property type="entry name" value="METHYLTRANSFERASE DOMAIN-CONTAINING PROTEIN"/>
    <property type="match status" value="1"/>
</dbReference>
<sequence length="181" mass="19106">MVPRAHHGGEWVPLEMPVLTAMLELARCTAEDSVWDLGCGDARALTVALLPPFSAASATGVELSAHTAALAAAHIEHALARPDVRARVRIIVGDAADPLLLANAGIASASVILLFVAPALMRALAPILRAHCAPTCRVVAATHAFDPVWPAFEQRVFEGAFAAGLRRTIRLWRVGDCPLST</sequence>
<dbReference type="InterPro" id="IPR026170">
    <property type="entry name" value="FAM173A/B"/>
</dbReference>
<organism evidence="6 7">
    <name type="scientific">Diacronema lutheri</name>
    <name type="common">Unicellular marine alga</name>
    <name type="synonym">Monochrysis lutheri</name>
    <dbReference type="NCBI Taxonomy" id="2081491"/>
    <lineage>
        <taxon>Eukaryota</taxon>
        <taxon>Haptista</taxon>
        <taxon>Haptophyta</taxon>
        <taxon>Pavlovophyceae</taxon>
        <taxon>Pavlovales</taxon>
        <taxon>Pavlovaceae</taxon>
        <taxon>Diacronema</taxon>
    </lineage>
</organism>
<dbReference type="OrthoDB" id="10579360at2759"/>
<dbReference type="Proteomes" id="UP000751190">
    <property type="component" value="Unassembled WGS sequence"/>
</dbReference>
<dbReference type="GO" id="GO:0016279">
    <property type="term" value="F:protein-lysine N-methyltransferase activity"/>
    <property type="evidence" value="ECO:0007669"/>
    <property type="project" value="InterPro"/>
</dbReference>
<dbReference type="SUPFAM" id="SSF53335">
    <property type="entry name" value="S-adenosyl-L-methionine-dependent methyltransferases"/>
    <property type="match status" value="1"/>
</dbReference>
<accession>A0A8J5Y4T9</accession>
<evidence type="ECO:0000256" key="1">
    <source>
        <dbReference type="ARBA" id="ARBA00010633"/>
    </source>
</evidence>
<dbReference type="GO" id="GO:0032259">
    <property type="term" value="P:methylation"/>
    <property type="evidence" value="ECO:0007669"/>
    <property type="project" value="UniProtKB-KW"/>
</dbReference>
<keyword evidence="2" id="KW-0489">Methyltransferase</keyword>
<proteinExistence type="inferred from homology"/>
<gene>
    <name evidence="6" type="ORF">KFE25_009290</name>
</gene>
<reference evidence="6" key="1">
    <citation type="submission" date="2021-05" db="EMBL/GenBank/DDBJ databases">
        <title>The genome of the haptophyte Pavlova lutheri (Diacronema luteri, Pavlovales) - a model for lipid biosynthesis in eukaryotic algae.</title>
        <authorList>
            <person name="Hulatt C.J."/>
            <person name="Posewitz M.C."/>
        </authorList>
    </citation>
    <scope>NUCLEOTIDE SEQUENCE</scope>
    <source>
        <strain evidence="6">NIVA-4/92</strain>
    </source>
</reference>
<name>A0A8J5Y4T9_DIALT</name>